<dbReference type="Proteomes" id="UP000182894">
    <property type="component" value="Unassembled WGS sequence"/>
</dbReference>
<dbReference type="STRING" id="89065.SAMN05216605_12659"/>
<organism evidence="2 3">
    <name type="scientific">Pseudomonas abietaniphila</name>
    <dbReference type="NCBI Taxonomy" id="89065"/>
    <lineage>
        <taxon>Bacteria</taxon>
        <taxon>Pseudomonadati</taxon>
        <taxon>Pseudomonadota</taxon>
        <taxon>Gammaproteobacteria</taxon>
        <taxon>Pseudomonadales</taxon>
        <taxon>Pseudomonadaceae</taxon>
        <taxon>Pseudomonas</taxon>
    </lineage>
</organism>
<dbReference type="RefSeq" id="WP_062384535.1">
    <property type="nucleotide sequence ID" value="NZ_BBQJ01000051.1"/>
</dbReference>
<gene>
    <name evidence="2" type="ORF">SAMN05216605_12659</name>
</gene>
<sequence>MNDGLLGDPGVVTAGSDLSLEDLLAHAKARYRRMPCCVVEDWIIFDVVVTEDELAKVHAAGCLPMILYAHNVRHDENRRFEPGSWVRSTIATKLDEGFLFVTRNTVYVLKGSGHRKSASLKAIYAIH</sequence>
<dbReference type="EMBL" id="FNCO01000026">
    <property type="protein sequence ID" value="SDJ32936.1"/>
    <property type="molecule type" value="Genomic_DNA"/>
</dbReference>
<accession>A0A1G8SUN4</accession>
<dbReference type="InterPro" id="IPR054232">
    <property type="entry name" value="DUF6957"/>
</dbReference>
<feature type="domain" description="DUF6957" evidence="1">
    <location>
        <begin position="15"/>
        <end position="124"/>
    </location>
</feature>
<protein>
    <recommendedName>
        <fullName evidence="1">DUF6957 domain-containing protein</fullName>
    </recommendedName>
</protein>
<dbReference type="AlphaFoldDB" id="A0A1G8SUN4"/>
<dbReference type="Pfam" id="PF22275">
    <property type="entry name" value="DUF6957"/>
    <property type="match status" value="1"/>
</dbReference>
<proteinExistence type="predicted"/>
<keyword evidence="3" id="KW-1185">Reference proteome</keyword>
<name>A0A1G8SUN4_9PSED</name>
<reference evidence="3" key="1">
    <citation type="submission" date="2016-10" db="EMBL/GenBank/DDBJ databases">
        <authorList>
            <person name="Varghese N."/>
            <person name="Submissions S."/>
        </authorList>
    </citation>
    <scope>NUCLEOTIDE SEQUENCE [LARGE SCALE GENOMIC DNA]</scope>
    <source>
        <strain evidence="3">ATCC 700689</strain>
    </source>
</reference>
<evidence type="ECO:0000313" key="3">
    <source>
        <dbReference type="Proteomes" id="UP000182894"/>
    </source>
</evidence>
<evidence type="ECO:0000313" key="2">
    <source>
        <dbReference type="EMBL" id="SDJ32936.1"/>
    </source>
</evidence>
<evidence type="ECO:0000259" key="1">
    <source>
        <dbReference type="Pfam" id="PF22275"/>
    </source>
</evidence>